<dbReference type="CDD" id="cd00045">
    <property type="entry name" value="DED"/>
    <property type="match status" value="1"/>
</dbReference>
<keyword evidence="5" id="KW-1185">Reference proteome</keyword>
<evidence type="ECO:0000256" key="2">
    <source>
        <dbReference type="ARBA" id="ARBA00022840"/>
    </source>
</evidence>
<sequence>MSELSSRARLYQNINDSLCEDDVRSLRAILVTDKHLGQARVENASPQEMFNMLEDDSKIGEDNLALLVELLKALGKTRLAQEAEDVIKADEGGAVASEKPVATTKATSDIKADNEGKGDALVATPGNVDDIVVCLKDLYATEYAHVRPLPWCEDFNMDVGEIYTNLQLQRRDGRGRFEDTDTIVSLADIYKTVDVCAKSAVRKIRVEGPPGIGKSCSCQKLAHDWSSGKLHCFKSVFFLEMRHLSGKVKDAIFEQLLPKDIKMTTEQLWSYIEENQKEVLFILDGLDELSQTARQSTDVVDLIQGKILRNSHVLVTSRPYHCVQDIEKCHSFYKIVGYSKKNSVRFIRKYFSEAPESATKLVEAVTNNSNLGEIAVNPLNNVLICVVFEENGDNLPSGKAELYQMIIYSVAKRYCTKNGIPIKGRTLPSNIEEALRGLGKLSWEGLKKDQLQFNIDDIRQEFGGSVDDMLNMGLLTRDYSSSKIRRICYCAFLHKTFQEYVAAYYISYLVGDGGRQEEGIKYIRVLFGVDRGIEESLKKYRGVQTFLPAMLGESSGTLFQMFAEELRIDRWTSDFEGGLLLQFLCLMALGRCQENDTSAEVVAPCLPPDITNNHYHFSATEQSDWFDGFLQVLSCQKKLAMCHNPNLVQHLTINCIYIENALHQHQLDKLERVLSDCSTLCSVTLHSISLGIPDDTPLEIKRLFTSEGHEIPVVRTFIPRRGVQSVSIEFPVSNTMLEDLSNVHKLEHIYIDVGRINNDTAVEKYDKVLAKMVRKQSCLKSLVVYIGGWEESPIETRLVDNLTETLQSISEHPALGYVVLDHKALLDKVDLTSPPSADGFDHETVQEYVYTLTECINKSRTIKRLEVSWQYLIYNAICSSQSLSDLCSAIQSNRTIQNLSISNMFSESEGHQELIDQLMKNKPANFEGLEITMYKKKYIEAPFEFELF</sequence>
<dbReference type="InterPro" id="IPR027417">
    <property type="entry name" value="P-loop_NTPase"/>
</dbReference>
<dbReference type="InterPro" id="IPR032675">
    <property type="entry name" value="LRR_dom_sf"/>
</dbReference>
<dbReference type="PROSITE" id="PS50168">
    <property type="entry name" value="DED"/>
    <property type="match status" value="1"/>
</dbReference>
<feature type="domain" description="NACHT" evidence="4">
    <location>
        <begin position="202"/>
        <end position="319"/>
    </location>
</feature>
<dbReference type="RefSeq" id="XP_019614618.1">
    <property type="nucleotide sequence ID" value="XM_019759059.1"/>
</dbReference>
<evidence type="ECO:0000256" key="1">
    <source>
        <dbReference type="ARBA" id="ARBA00022741"/>
    </source>
</evidence>
<keyword evidence="1" id="KW-0547">Nucleotide-binding</keyword>
<dbReference type="Proteomes" id="UP000515135">
    <property type="component" value="Unplaced"/>
</dbReference>
<protein>
    <submittedName>
        <fullName evidence="6">LOW QUALITY PROTEIN: uncharacterized protein LOC109462506</fullName>
    </submittedName>
</protein>
<evidence type="ECO:0000313" key="6">
    <source>
        <dbReference type="RefSeq" id="XP_019614618.1"/>
    </source>
</evidence>
<dbReference type="PANTHER" id="PTHR46844:SF1">
    <property type="entry name" value="SLR5058 PROTEIN"/>
    <property type="match status" value="1"/>
</dbReference>
<name>A0A6P4XRB5_BRABE</name>
<dbReference type="InterPro" id="IPR007111">
    <property type="entry name" value="NACHT_NTPase"/>
</dbReference>
<evidence type="ECO:0000259" key="3">
    <source>
        <dbReference type="PROSITE" id="PS50168"/>
    </source>
</evidence>
<evidence type="ECO:0000313" key="5">
    <source>
        <dbReference type="Proteomes" id="UP000515135"/>
    </source>
</evidence>
<dbReference type="OrthoDB" id="120976at2759"/>
<dbReference type="Pfam" id="PF05729">
    <property type="entry name" value="NACHT"/>
    <property type="match status" value="1"/>
</dbReference>
<dbReference type="AlphaFoldDB" id="A0A6P4XRB5"/>
<keyword evidence="2" id="KW-0067">ATP-binding</keyword>
<dbReference type="SUPFAM" id="SSF47986">
    <property type="entry name" value="DEATH domain"/>
    <property type="match status" value="1"/>
</dbReference>
<dbReference type="GO" id="GO:0005524">
    <property type="term" value="F:ATP binding"/>
    <property type="evidence" value="ECO:0007669"/>
    <property type="project" value="UniProtKB-KW"/>
</dbReference>
<dbReference type="Gene3D" id="1.10.533.10">
    <property type="entry name" value="Death Domain, Fas"/>
    <property type="match status" value="1"/>
</dbReference>
<dbReference type="InterPro" id="IPR001875">
    <property type="entry name" value="DED_dom"/>
</dbReference>
<dbReference type="SUPFAM" id="SSF52540">
    <property type="entry name" value="P-loop containing nucleoside triphosphate hydrolases"/>
    <property type="match status" value="1"/>
</dbReference>
<organism evidence="5 6">
    <name type="scientific">Branchiostoma belcheri</name>
    <name type="common">Amphioxus</name>
    <dbReference type="NCBI Taxonomy" id="7741"/>
    <lineage>
        <taxon>Eukaryota</taxon>
        <taxon>Metazoa</taxon>
        <taxon>Chordata</taxon>
        <taxon>Cephalochordata</taxon>
        <taxon>Leptocardii</taxon>
        <taxon>Amphioxiformes</taxon>
        <taxon>Branchiostomatidae</taxon>
        <taxon>Branchiostoma</taxon>
    </lineage>
</organism>
<dbReference type="PROSITE" id="PS50837">
    <property type="entry name" value="NACHT"/>
    <property type="match status" value="1"/>
</dbReference>
<dbReference type="InterPro" id="IPR011029">
    <property type="entry name" value="DEATH-like_dom_sf"/>
</dbReference>
<accession>A0A6P4XRB5</accession>
<dbReference type="GO" id="GO:0042981">
    <property type="term" value="P:regulation of apoptotic process"/>
    <property type="evidence" value="ECO:0007669"/>
    <property type="project" value="InterPro"/>
</dbReference>
<reference evidence="6" key="1">
    <citation type="submission" date="2025-08" db="UniProtKB">
        <authorList>
            <consortium name="RefSeq"/>
        </authorList>
    </citation>
    <scope>IDENTIFICATION</scope>
    <source>
        <tissue evidence="6">Gonad</tissue>
    </source>
</reference>
<gene>
    <name evidence="6" type="primary">LOC109462506</name>
</gene>
<dbReference type="Gene3D" id="3.40.50.300">
    <property type="entry name" value="P-loop containing nucleotide triphosphate hydrolases"/>
    <property type="match status" value="1"/>
</dbReference>
<dbReference type="GeneID" id="109462506"/>
<dbReference type="PANTHER" id="PTHR46844">
    <property type="entry name" value="SLR5058 PROTEIN"/>
    <property type="match status" value="1"/>
</dbReference>
<dbReference type="Gene3D" id="3.80.10.10">
    <property type="entry name" value="Ribonuclease Inhibitor"/>
    <property type="match status" value="1"/>
</dbReference>
<feature type="domain" description="DED" evidence="3">
    <location>
        <begin position="6"/>
        <end position="85"/>
    </location>
</feature>
<proteinExistence type="predicted"/>
<dbReference type="KEGG" id="bbel:109462506"/>
<evidence type="ECO:0000259" key="4">
    <source>
        <dbReference type="PROSITE" id="PS50837"/>
    </source>
</evidence>